<dbReference type="Proteomes" id="UP000011713">
    <property type="component" value="Unassembled WGS sequence"/>
</dbReference>
<dbReference type="HOGENOM" id="CLU_2054220_0_0_1"/>
<accession>M4BNS6</accession>
<dbReference type="EMBL" id="JH598467">
    <property type="status" value="NOT_ANNOTATED_CDS"/>
    <property type="molecule type" value="Genomic_DNA"/>
</dbReference>
<keyword evidence="2" id="KW-1185">Reference proteome</keyword>
<evidence type="ECO:0000313" key="1">
    <source>
        <dbReference type="EnsemblProtists" id="HpaP808064"/>
    </source>
</evidence>
<evidence type="ECO:0000313" key="2">
    <source>
        <dbReference type="Proteomes" id="UP000011713"/>
    </source>
</evidence>
<dbReference type="InParanoid" id="M4BNS6"/>
<dbReference type="VEuPathDB" id="FungiDB:HpaG808064"/>
<protein>
    <submittedName>
        <fullName evidence="1">Uncharacterized protein</fullName>
    </submittedName>
</protein>
<organism evidence="1 2">
    <name type="scientific">Hyaloperonospora arabidopsidis (strain Emoy2)</name>
    <name type="common">Downy mildew agent</name>
    <name type="synonym">Peronospora arabidopsidis</name>
    <dbReference type="NCBI Taxonomy" id="559515"/>
    <lineage>
        <taxon>Eukaryota</taxon>
        <taxon>Sar</taxon>
        <taxon>Stramenopiles</taxon>
        <taxon>Oomycota</taxon>
        <taxon>Peronosporomycetes</taxon>
        <taxon>Peronosporales</taxon>
        <taxon>Peronosporaceae</taxon>
        <taxon>Hyaloperonospora</taxon>
    </lineage>
</organism>
<proteinExistence type="predicted"/>
<name>M4BNS6_HYAAE</name>
<sequence length="120" mass="13662">MISLQSATIQAVLFHERIGAAASKALERFYCEVCNDLEKRLNKSWSNYSRSNRRVGRPRQKRLASILEQQHGHEAASLVFCINFLALLYVLYSTKPFKLRSGYMNVRSIVNCCCSVVTSV</sequence>
<reference evidence="1" key="2">
    <citation type="submission" date="2015-06" db="UniProtKB">
        <authorList>
            <consortium name="EnsemblProtists"/>
        </authorList>
    </citation>
    <scope>IDENTIFICATION</scope>
    <source>
        <strain evidence="1">Emoy2</strain>
    </source>
</reference>
<dbReference type="AlphaFoldDB" id="M4BNS6"/>
<dbReference type="EnsemblProtists" id="HpaT808064">
    <property type="protein sequence ID" value="HpaP808064"/>
    <property type="gene ID" value="HpaG808064"/>
</dbReference>
<reference evidence="2" key="1">
    <citation type="journal article" date="2010" name="Science">
        <title>Signatures of adaptation to obligate biotrophy in the Hyaloperonospora arabidopsidis genome.</title>
        <authorList>
            <person name="Baxter L."/>
            <person name="Tripathy S."/>
            <person name="Ishaque N."/>
            <person name="Boot N."/>
            <person name="Cabral A."/>
            <person name="Kemen E."/>
            <person name="Thines M."/>
            <person name="Ah-Fong A."/>
            <person name="Anderson R."/>
            <person name="Badejoko W."/>
            <person name="Bittner-Eddy P."/>
            <person name="Boore J.L."/>
            <person name="Chibucos M.C."/>
            <person name="Coates M."/>
            <person name="Dehal P."/>
            <person name="Delehaunty K."/>
            <person name="Dong S."/>
            <person name="Downton P."/>
            <person name="Dumas B."/>
            <person name="Fabro G."/>
            <person name="Fronick C."/>
            <person name="Fuerstenberg S.I."/>
            <person name="Fulton L."/>
            <person name="Gaulin E."/>
            <person name="Govers F."/>
            <person name="Hughes L."/>
            <person name="Humphray S."/>
            <person name="Jiang R.H."/>
            <person name="Judelson H."/>
            <person name="Kamoun S."/>
            <person name="Kyung K."/>
            <person name="Meijer H."/>
            <person name="Minx P."/>
            <person name="Morris P."/>
            <person name="Nelson J."/>
            <person name="Phuntumart V."/>
            <person name="Qutob D."/>
            <person name="Rehmany A."/>
            <person name="Rougon-Cardoso A."/>
            <person name="Ryden P."/>
            <person name="Torto-Alalibo T."/>
            <person name="Studholme D."/>
            <person name="Wang Y."/>
            <person name="Win J."/>
            <person name="Wood J."/>
            <person name="Clifton S.W."/>
            <person name="Rogers J."/>
            <person name="Van den Ackerveken G."/>
            <person name="Jones J.D."/>
            <person name="McDowell J.M."/>
            <person name="Beynon J."/>
            <person name="Tyler B.M."/>
        </authorList>
    </citation>
    <scope>NUCLEOTIDE SEQUENCE [LARGE SCALE GENOMIC DNA]</scope>
    <source>
        <strain evidence="2">Emoy2</strain>
    </source>
</reference>